<evidence type="ECO:0000313" key="1">
    <source>
        <dbReference type="EMBL" id="QFP48602.1"/>
    </source>
</evidence>
<accession>A0A5P8AUX1</accession>
<name>A0A5P8AUX1_9SPIR</name>
<sequence>MFKILILLIFSFFISCDLLDGVLKKSSVQSEHQKQSNSNENSLQIVDKKINNNFFQESEKM</sequence>
<proteinExistence type="predicted"/>
<keyword evidence="1" id="KW-0614">Plasmid</keyword>
<organism evidence="1">
    <name type="scientific">Borrelia miyamotoi</name>
    <dbReference type="NCBI Taxonomy" id="47466"/>
    <lineage>
        <taxon>Bacteria</taxon>
        <taxon>Pseudomonadati</taxon>
        <taxon>Spirochaetota</taxon>
        <taxon>Spirochaetia</taxon>
        <taxon>Spirochaetales</taxon>
        <taxon>Borreliaceae</taxon>
        <taxon>Borrelia</taxon>
    </lineage>
</organism>
<dbReference type="EMBL" id="CP044792">
    <property type="protein sequence ID" value="QFP48602.1"/>
    <property type="molecule type" value="Genomic_DNA"/>
</dbReference>
<evidence type="ECO:0008006" key="2">
    <source>
        <dbReference type="Google" id="ProtNLM"/>
    </source>
</evidence>
<dbReference type="AlphaFoldDB" id="A0A5P8AUX1"/>
<reference evidence="1" key="1">
    <citation type="submission" date="2019-10" db="EMBL/GenBank/DDBJ databases">
        <title>Whole genome sequencing of Borrelia miyamotoi strains isolated in Europe.</title>
        <authorList>
            <person name="Sprong H."/>
            <person name="Azagi T."/>
            <person name="Kuleshov K.V."/>
            <person name="Platonov A.E."/>
            <person name="Hoornstra D."/>
            <person name="Hovius J.W."/>
        </authorList>
    </citation>
    <scope>NUCLEOTIDE SEQUENCE</scope>
    <source>
        <strain evidence="1">NL-IR-1</strain>
        <plasmid evidence="1">unnamed</plasmid>
    </source>
</reference>
<dbReference type="PROSITE" id="PS51257">
    <property type="entry name" value="PROKAR_LIPOPROTEIN"/>
    <property type="match status" value="1"/>
</dbReference>
<geneLocation type="plasmid" evidence="1">
    <name>unnamed</name>
</geneLocation>
<dbReference type="RefSeq" id="WP_099528505.1">
    <property type="nucleotide sequence ID" value="NZ_CP024374.2"/>
</dbReference>
<protein>
    <recommendedName>
        <fullName evidence="2">Lipoprotein</fullName>
    </recommendedName>
</protein>
<gene>
    <name evidence="1" type="ORF">F9Y91_05085</name>
</gene>